<evidence type="ECO:0000256" key="4">
    <source>
        <dbReference type="PROSITE-ProRule" id="PRU00333"/>
    </source>
</evidence>
<dbReference type="SUPFAM" id="SSF52058">
    <property type="entry name" value="L domain-like"/>
    <property type="match status" value="1"/>
</dbReference>
<dbReference type="Gene3D" id="3.80.10.10">
    <property type="entry name" value="Ribonuclease Inhibitor"/>
    <property type="match status" value="1"/>
</dbReference>
<dbReference type="Pfam" id="PF02574">
    <property type="entry name" value="S-methyl_trans"/>
    <property type="match status" value="1"/>
</dbReference>
<reference evidence="6 7" key="1">
    <citation type="journal article" date="2024" name="Nat. Commun.">
        <title>Phylogenomics reveals the evolutionary origins of lichenization in chlorophyte algae.</title>
        <authorList>
            <person name="Puginier C."/>
            <person name="Libourel C."/>
            <person name="Otte J."/>
            <person name="Skaloud P."/>
            <person name="Haon M."/>
            <person name="Grisel S."/>
            <person name="Petersen M."/>
            <person name="Berrin J.G."/>
            <person name="Delaux P.M."/>
            <person name="Dal Grande F."/>
            <person name="Keller J."/>
        </authorList>
    </citation>
    <scope>NUCLEOTIDE SEQUENCE [LARGE SCALE GENOMIC DNA]</scope>
    <source>
        <strain evidence="6 7">SAG 2043</strain>
    </source>
</reference>
<name>A0AAW1R824_9CHLO</name>
<sequence length="428" mass="46146">MTSTLTLLDGGMGHLLKQRGVTEPGVTSEKFFLAGALANLSNPGVIKQAHREYIAAGAQIITTNNFVVTPWTLASIGREHQLEELTQAAALLAREAAVESSQDVKVAGSLPPLQDCYQVKDLQEAEQLQPVYEQLAACLTPLVDLIICETLASVSETWAAASAASASGLPFWVAWTLEDRVEHPVLRSGETIQQAVHKIAALPGLQAVLLNCCAPQVITAALPLLRQAAPAHLRIGAYGNGFRQTTSEWLSRGHKPGIVAPEGDYEGHLECLRLEDFATTPVEHAGAVIEDQATYAGAAPEPPLPVDKHQPDYFDYLHWENPADPLPGFQLLRTGEPGPAIGTLVSLRRLSLRGTPFDIYRSPDLGNLSNLTVLDMSECAMLTVPEFISRLTALRELSLTMVNDDMLPDEGADIWQVPPGFSCTAIIT</sequence>
<keyword evidence="2" id="KW-0489">Methyltransferase</keyword>
<accession>A0AAW1R824</accession>
<proteinExistence type="predicted"/>
<organism evidence="6 7">
    <name type="scientific">[Myrmecia] bisecta</name>
    <dbReference type="NCBI Taxonomy" id="41462"/>
    <lineage>
        <taxon>Eukaryota</taxon>
        <taxon>Viridiplantae</taxon>
        <taxon>Chlorophyta</taxon>
        <taxon>core chlorophytes</taxon>
        <taxon>Trebouxiophyceae</taxon>
        <taxon>Trebouxiales</taxon>
        <taxon>Trebouxiaceae</taxon>
        <taxon>Myrmecia</taxon>
    </lineage>
</organism>
<evidence type="ECO:0000256" key="2">
    <source>
        <dbReference type="ARBA" id="ARBA00022603"/>
    </source>
</evidence>
<dbReference type="InterPro" id="IPR003726">
    <property type="entry name" value="HCY_dom"/>
</dbReference>
<dbReference type="PANTHER" id="PTHR11103">
    <property type="entry name" value="SLR1189 PROTEIN"/>
    <property type="match status" value="1"/>
</dbReference>
<dbReference type="PANTHER" id="PTHR11103:SF18">
    <property type="entry name" value="SLR1189 PROTEIN"/>
    <property type="match status" value="1"/>
</dbReference>
<evidence type="ECO:0000313" key="7">
    <source>
        <dbReference type="Proteomes" id="UP001489004"/>
    </source>
</evidence>
<evidence type="ECO:0000256" key="3">
    <source>
        <dbReference type="ARBA" id="ARBA00022679"/>
    </source>
</evidence>
<comment type="subcellular location">
    <subcellularLocation>
        <location evidence="1">Cytoplasm</location>
        <location evidence="1">Cytoskeleton</location>
        <location evidence="1">Cilium axoneme</location>
    </subcellularLocation>
</comment>
<dbReference type="PROSITE" id="PS50970">
    <property type="entry name" value="HCY"/>
    <property type="match status" value="1"/>
</dbReference>
<dbReference type="SUPFAM" id="SSF82282">
    <property type="entry name" value="Homocysteine S-methyltransferase"/>
    <property type="match status" value="1"/>
</dbReference>
<comment type="caution">
    <text evidence="4">Lacks conserved residue(s) required for the propagation of feature annotation.</text>
</comment>
<evidence type="ECO:0000313" key="6">
    <source>
        <dbReference type="EMBL" id="KAK9829908.1"/>
    </source>
</evidence>
<keyword evidence="7" id="KW-1185">Reference proteome</keyword>
<feature type="domain" description="Hcy-binding" evidence="5">
    <location>
        <begin position="1"/>
        <end position="299"/>
    </location>
</feature>
<evidence type="ECO:0000256" key="1">
    <source>
        <dbReference type="ARBA" id="ARBA00004430"/>
    </source>
</evidence>
<dbReference type="GO" id="GO:0005930">
    <property type="term" value="C:axoneme"/>
    <property type="evidence" value="ECO:0007669"/>
    <property type="project" value="UniProtKB-SubCell"/>
</dbReference>
<keyword evidence="3" id="KW-0808">Transferase</keyword>
<comment type="caution">
    <text evidence="6">The sequence shown here is derived from an EMBL/GenBank/DDBJ whole genome shotgun (WGS) entry which is preliminary data.</text>
</comment>
<dbReference type="EMBL" id="JALJOR010000001">
    <property type="protein sequence ID" value="KAK9829908.1"/>
    <property type="molecule type" value="Genomic_DNA"/>
</dbReference>
<dbReference type="GO" id="GO:0008168">
    <property type="term" value="F:methyltransferase activity"/>
    <property type="evidence" value="ECO:0007669"/>
    <property type="project" value="UniProtKB-KW"/>
</dbReference>
<gene>
    <name evidence="6" type="ORF">WJX72_008602</name>
</gene>
<evidence type="ECO:0000259" key="5">
    <source>
        <dbReference type="PROSITE" id="PS50970"/>
    </source>
</evidence>
<dbReference type="AlphaFoldDB" id="A0AAW1R824"/>
<protein>
    <recommendedName>
        <fullName evidence="5">Hcy-binding domain-containing protein</fullName>
    </recommendedName>
</protein>
<dbReference type="InterPro" id="IPR032675">
    <property type="entry name" value="LRR_dom_sf"/>
</dbReference>
<dbReference type="Gene3D" id="3.20.20.330">
    <property type="entry name" value="Homocysteine-binding-like domain"/>
    <property type="match status" value="1"/>
</dbReference>
<dbReference type="Proteomes" id="UP001489004">
    <property type="component" value="Unassembled WGS sequence"/>
</dbReference>
<dbReference type="GO" id="GO:0032259">
    <property type="term" value="P:methylation"/>
    <property type="evidence" value="ECO:0007669"/>
    <property type="project" value="UniProtKB-KW"/>
</dbReference>
<dbReference type="InterPro" id="IPR036589">
    <property type="entry name" value="HCY_dom_sf"/>
</dbReference>